<evidence type="ECO:0000256" key="1">
    <source>
        <dbReference type="ARBA" id="ARBA00008239"/>
    </source>
</evidence>
<keyword evidence="4" id="KW-0143">Chaperone</keyword>
<dbReference type="OrthoDB" id="1555129at2759"/>
<evidence type="ECO:0000256" key="2">
    <source>
        <dbReference type="ARBA" id="ARBA00022741"/>
    </source>
</evidence>
<dbReference type="Gene3D" id="3.30.565.10">
    <property type="entry name" value="Histidine kinase-like ATPase, C-terminal domain"/>
    <property type="match status" value="2"/>
</dbReference>
<evidence type="ECO:0000256" key="3">
    <source>
        <dbReference type="ARBA" id="ARBA00022840"/>
    </source>
</evidence>
<dbReference type="AlphaFoldDB" id="V7BZY6"/>
<dbReference type="PANTHER" id="PTHR11528">
    <property type="entry name" value="HEAT SHOCK PROTEIN 90 FAMILY MEMBER"/>
    <property type="match status" value="1"/>
</dbReference>
<dbReference type="InterPro" id="IPR001404">
    <property type="entry name" value="Hsp90_fam"/>
</dbReference>
<dbReference type="Gramene" id="ESW23492">
    <property type="protein sequence ID" value="ESW23492"/>
    <property type="gene ID" value="PHAVU_004G051800g"/>
</dbReference>
<gene>
    <name evidence="5" type="ORF">PHAVU_004G051800g</name>
</gene>
<keyword evidence="6" id="KW-1185">Reference proteome</keyword>
<dbReference type="STRING" id="3885.V7BZY6"/>
<comment type="similarity">
    <text evidence="1">Belongs to the heat shock protein 90 family.</text>
</comment>
<reference evidence="6" key="1">
    <citation type="journal article" date="2014" name="Nat. Genet.">
        <title>A reference genome for common bean and genome-wide analysis of dual domestications.</title>
        <authorList>
            <person name="Schmutz J."/>
            <person name="McClean P.E."/>
            <person name="Mamidi S."/>
            <person name="Wu G.A."/>
            <person name="Cannon S.B."/>
            <person name="Grimwood J."/>
            <person name="Jenkins J."/>
            <person name="Shu S."/>
            <person name="Song Q."/>
            <person name="Chavarro C."/>
            <person name="Torres-Torres M."/>
            <person name="Geffroy V."/>
            <person name="Moghaddam S.M."/>
            <person name="Gao D."/>
            <person name="Abernathy B."/>
            <person name="Barry K."/>
            <person name="Blair M."/>
            <person name="Brick M.A."/>
            <person name="Chovatia M."/>
            <person name="Gepts P."/>
            <person name="Goodstein D.M."/>
            <person name="Gonzales M."/>
            <person name="Hellsten U."/>
            <person name="Hyten D.L."/>
            <person name="Jia G."/>
            <person name="Kelly J.D."/>
            <person name="Kudrna D."/>
            <person name="Lee R."/>
            <person name="Richard M.M."/>
            <person name="Miklas P.N."/>
            <person name="Osorno J.M."/>
            <person name="Rodrigues J."/>
            <person name="Thareau V."/>
            <person name="Urrea C.A."/>
            <person name="Wang M."/>
            <person name="Yu Y."/>
            <person name="Zhang M."/>
            <person name="Wing R.A."/>
            <person name="Cregan P.B."/>
            <person name="Rokhsar D.S."/>
            <person name="Jackson S.A."/>
        </authorList>
    </citation>
    <scope>NUCLEOTIDE SEQUENCE [LARGE SCALE GENOMIC DNA]</scope>
    <source>
        <strain evidence="6">cv. G19833</strain>
    </source>
</reference>
<name>V7BZY6_PHAVU</name>
<dbReference type="eggNOG" id="KOG0019">
    <property type="taxonomic scope" value="Eukaryota"/>
</dbReference>
<dbReference type="InterPro" id="IPR020575">
    <property type="entry name" value="Hsp90_N"/>
</dbReference>
<dbReference type="Proteomes" id="UP000000226">
    <property type="component" value="Chromosome 4"/>
</dbReference>
<dbReference type="SUPFAM" id="SSF55874">
    <property type="entry name" value="ATPase domain of HSP90 chaperone/DNA topoisomerase II/histidine kinase"/>
    <property type="match status" value="1"/>
</dbReference>
<dbReference type="GO" id="GO:0140662">
    <property type="term" value="F:ATP-dependent protein folding chaperone"/>
    <property type="evidence" value="ECO:0007669"/>
    <property type="project" value="InterPro"/>
</dbReference>
<evidence type="ECO:0000313" key="5">
    <source>
        <dbReference type="EMBL" id="ESW23492.1"/>
    </source>
</evidence>
<dbReference type="SMR" id="V7BZY6"/>
<dbReference type="GO" id="GO:0051082">
    <property type="term" value="F:unfolded protein binding"/>
    <property type="evidence" value="ECO:0007669"/>
    <property type="project" value="InterPro"/>
</dbReference>
<proteinExistence type="inferred from homology"/>
<evidence type="ECO:0000256" key="4">
    <source>
        <dbReference type="ARBA" id="ARBA00023186"/>
    </source>
</evidence>
<dbReference type="PRINTS" id="PR00775">
    <property type="entry name" value="HEATSHOCK90"/>
</dbReference>
<sequence length="248" mass="28786">MTNNETLVLKGEMSEVLQLMKKTFYSNEEIFLREIINNASNDINAQKLLRGTKITLFLKDNQLEYLQETTIKNLISKHCQLITHPIYLWKGMCHWLGNWHESYDEFKKTYLVSFDLSNEEWFITPLPLEIYDNFDINLVENHLFLLNGSISLISNYYETTTFSISILAEIGKKETWTKLVTLGPLPYLLRPFGIGNMSNILFRTTDGKLAWLDLRTHLVEKLDVNAHGIICELIVYKGNLFPTKGINS</sequence>
<evidence type="ECO:0000313" key="6">
    <source>
        <dbReference type="Proteomes" id="UP000000226"/>
    </source>
</evidence>
<organism evidence="5 6">
    <name type="scientific">Phaseolus vulgaris</name>
    <name type="common">Kidney bean</name>
    <name type="synonym">French bean</name>
    <dbReference type="NCBI Taxonomy" id="3885"/>
    <lineage>
        <taxon>Eukaryota</taxon>
        <taxon>Viridiplantae</taxon>
        <taxon>Streptophyta</taxon>
        <taxon>Embryophyta</taxon>
        <taxon>Tracheophyta</taxon>
        <taxon>Spermatophyta</taxon>
        <taxon>Magnoliopsida</taxon>
        <taxon>eudicotyledons</taxon>
        <taxon>Gunneridae</taxon>
        <taxon>Pentapetalae</taxon>
        <taxon>rosids</taxon>
        <taxon>fabids</taxon>
        <taxon>Fabales</taxon>
        <taxon>Fabaceae</taxon>
        <taxon>Papilionoideae</taxon>
        <taxon>50 kb inversion clade</taxon>
        <taxon>NPAAA clade</taxon>
        <taxon>indigoferoid/millettioid clade</taxon>
        <taxon>Phaseoleae</taxon>
        <taxon>Phaseolus</taxon>
    </lineage>
</organism>
<dbReference type="GO" id="GO:0016887">
    <property type="term" value="F:ATP hydrolysis activity"/>
    <property type="evidence" value="ECO:0007669"/>
    <property type="project" value="InterPro"/>
</dbReference>
<dbReference type="InterPro" id="IPR036890">
    <property type="entry name" value="HATPase_C_sf"/>
</dbReference>
<keyword evidence="3" id="KW-0067">ATP-binding</keyword>
<dbReference type="EMBL" id="CM002291">
    <property type="protein sequence ID" value="ESW23492.1"/>
    <property type="molecule type" value="Genomic_DNA"/>
</dbReference>
<keyword evidence="2" id="KW-0547">Nucleotide-binding</keyword>
<accession>V7BZY6</accession>
<dbReference type="GO" id="GO:0005524">
    <property type="term" value="F:ATP binding"/>
    <property type="evidence" value="ECO:0007669"/>
    <property type="project" value="UniProtKB-KW"/>
</dbReference>
<protein>
    <recommendedName>
        <fullName evidence="7">F-box associated domain-containing protein</fullName>
    </recommendedName>
</protein>
<evidence type="ECO:0008006" key="7">
    <source>
        <dbReference type="Google" id="ProtNLM"/>
    </source>
</evidence>